<comment type="caution">
    <text evidence="2">The sequence shown here is derived from an EMBL/GenBank/DDBJ whole genome shotgun (WGS) entry which is preliminary data.</text>
</comment>
<dbReference type="PATRIC" id="fig|1705565.3.peg.3810"/>
<protein>
    <recommendedName>
        <fullName evidence="4">MFS transporter</fullName>
    </recommendedName>
</protein>
<gene>
    <name evidence="2" type="ORF">AM231_09200</name>
</gene>
<dbReference type="EMBL" id="LIUT01000001">
    <property type="protein sequence ID" value="KOR89303.1"/>
    <property type="molecule type" value="Genomic_DNA"/>
</dbReference>
<keyword evidence="3" id="KW-1185">Reference proteome</keyword>
<sequence length="64" mass="6828">MISNEMYTVTDTEKESLPWASLLALAMAGFICILTESLPAGLLPQIASDLDVTQALAGQLVTFI</sequence>
<keyword evidence="1" id="KW-0812">Transmembrane</keyword>
<reference evidence="3" key="1">
    <citation type="submission" date="2015-08" db="EMBL/GenBank/DDBJ databases">
        <title>Genome sequencing project for genomic taxonomy and phylogenomics of Bacillus-like bacteria.</title>
        <authorList>
            <person name="Liu B."/>
            <person name="Wang J."/>
            <person name="Zhu Y."/>
            <person name="Liu G."/>
            <person name="Chen Q."/>
            <person name="Chen Z."/>
            <person name="Lan J."/>
            <person name="Che J."/>
            <person name="Ge C."/>
            <person name="Shi H."/>
            <person name="Pan Z."/>
            <person name="Liu X."/>
        </authorList>
    </citation>
    <scope>NUCLEOTIDE SEQUENCE [LARGE SCALE GENOMIC DNA]</scope>
    <source>
        <strain evidence="3">FJAT-22460</strain>
    </source>
</reference>
<keyword evidence="1" id="KW-0472">Membrane</keyword>
<keyword evidence="1" id="KW-1133">Transmembrane helix</keyword>
<feature type="transmembrane region" description="Helical" evidence="1">
    <location>
        <begin position="16"/>
        <end position="35"/>
    </location>
</feature>
<evidence type="ECO:0000313" key="2">
    <source>
        <dbReference type="EMBL" id="KOR89303.1"/>
    </source>
</evidence>
<name>A0A0M1P488_9BACL</name>
<dbReference type="SUPFAM" id="SSF103473">
    <property type="entry name" value="MFS general substrate transporter"/>
    <property type="match status" value="1"/>
</dbReference>
<evidence type="ECO:0000256" key="1">
    <source>
        <dbReference type="SAM" id="Phobius"/>
    </source>
</evidence>
<dbReference type="AlphaFoldDB" id="A0A0M1P488"/>
<evidence type="ECO:0008006" key="4">
    <source>
        <dbReference type="Google" id="ProtNLM"/>
    </source>
</evidence>
<organism evidence="2 3">
    <name type="scientific">Paenibacillus solani</name>
    <dbReference type="NCBI Taxonomy" id="1705565"/>
    <lineage>
        <taxon>Bacteria</taxon>
        <taxon>Bacillati</taxon>
        <taxon>Bacillota</taxon>
        <taxon>Bacilli</taxon>
        <taxon>Bacillales</taxon>
        <taxon>Paenibacillaceae</taxon>
        <taxon>Paenibacillus</taxon>
    </lineage>
</organism>
<dbReference type="InterPro" id="IPR036259">
    <property type="entry name" value="MFS_trans_sf"/>
</dbReference>
<accession>A0A0M1P488</accession>
<dbReference type="Proteomes" id="UP000036932">
    <property type="component" value="Unassembled WGS sequence"/>
</dbReference>
<proteinExistence type="predicted"/>
<evidence type="ECO:0000313" key="3">
    <source>
        <dbReference type="Proteomes" id="UP000036932"/>
    </source>
</evidence>